<accession>A0A844HKN0</accession>
<dbReference type="SUPFAM" id="SSF161098">
    <property type="entry name" value="MetI-like"/>
    <property type="match status" value="1"/>
</dbReference>
<evidence type="ECO:0000256" key="2">
    <source>
        <dbReference type="ARBA" id="ARBA00022448"/>
    </source>
</evidence>
<dbReference type="Pfam" id="PF00528">
    <property type="entry name" value="BPD_transp_1"/>
    <property type="match status" value="1"/>
</dbReference>
<keyword evidence="4 7" id="KW-0812">Transmembrane</keyword>
<dbReference type="InterPro" id="IPR035906">
    <property type="entry name" value="MetI-like_sf"/>
</dbReference>
<sequence length="300" mass="33321">MAKTSASGRPSRLFRNLNAKIAAIPMILTACVVFVGFSAWTILHSFTKSRLLPKLDFVGTAQYERLWASDKWLISIQNLVLFGICMLVFSFVIGFLLACLLDQKIRFEGMFRTILLYPFALSFVVTGVIWQWILNPDFGVQSIIRGMGWESFTFDPLNNGRIVMFGVVIAALWQGTGFVMVLLLAGLRGIDDEIWKASRVDGIPAWKTYLLVIVPMLRPVFVTTLVIVTAGIVKVYDLVVAQTGGGPGISSEVPAKYVYDQMFLNQNLGQGFAASTMMLLTVAIIIIPWAYLEFGGRKRG</sequence>
<dbReference type="RefSeq" id="WP_155039475.1">
    <property type="nucleotide sequence ID" value="NZ_JBHGCD010000003.1"/>
</dbReference>
<dbReference type="PROSITE" id="PS51257">
    <property type="entry name" value="PROKAR_LIPOPROTEIN"/>
    <property type="match status" value="1"/>
</dbReference>
<evidence type="ECO:0000256" key="3">
    <source>
        <dbReference type="ARBA" id="ARBA00022475"/>
    </source>
</evidence>
<feature type="transmembrane region" description="Helical" evidence="7">
    <location>
        <begin position="21"/>
        <end position="43"/>
    </location>
</feature>
<dbReference type="PANTHER" id="PTHR30193">
    <property type="entry name" value="ABC TRANSPORTER PERMEASE PROTEIN"/>
    <property type="match status" value="1"/>
</dbReference>
<keyword evidence="6 7" id="KW-0472">Membrane</keyword>
<dbReference type="EMBL" id="WMIG01000003">
    <property type="protein sequence ID" value="MTH59548.1"/>
    <property type="molecule type" value="Genomic_DNA"/>
</dbReference>
<evidence type="ECO:0000256" key="6">
    <source>
        <dbReference type="ARBA" id="ARBA00023136"/>
    </source>
</evidence>
<feature type="transmembrane region" description="Helical" evidence="7">
    <location>
        <begin position="79"/>
        <end position="101"/>
    </location>
</feature>
<gene>
    <name evidence="9" type="ORF">GL300_10000</name>
</gene>
<reference evidence="9 10" key="1">
    <citation type="submission" date="2019-11" db="EMBL/GenBank/DDBJ databases">
        <authorList>
            <person name="Dong K."/>
        </authorList>
    </citation>
    <scope>NUCLEOTIDE SEQUENCE [LARGE SCALE GENOMIC DNA]</scope>
    <source>
        <strain evidence="9 10">NBRC 112902</strain>
    </source>
</reference>
<evidence type="ECO:0000256" key="4">
    <source>
        <dbReference type="ARBA" id="ARBA00022692"/>
    </source>
</evidence>
<evidence type="ECO:0000256" key="5">
    <source>
        <dbReference type="ARBA" id="ARBA00022989"/>
    </source>
</evidence>
<dbReference type="Gene3D" id="1.10.3720.10">
    <property type="entry name" value="MetI-like"/>
    <property type="match status" value="1"/>
</dbReference>
<evidence type="ECO:0000256" key="1">
    <source>
        <dbReference type="ARBA" id="ARBA00004651"/>
    </source>
</evidence>
<comment type="subcellular location">
    <subcellularLocation>
        <location evidence="1 7">Cell membrane</location>
        <topology evidence="1 7">Multi-pass membrane protein</topology>
    </subcellularLocation>
</comment>
<feature type="transmembrane region" description="Helical" evidence="7">
    <location>
        <begin position="113"/>
        <end position="133"/>
    </location>
</feature>
<dbReference type="PANTHER" id="PTHR30193:SF42">
    <property type="entry name" value="ABC TRANSPORTER PERMEASE PROTEIN"/>
    <property type="match status" value="1"/>
</dbReference>
<keyword evidence="5 7" id="KW-1133">Transmembrane helix</keyword>
<dbReference type="CDD" id="cd06261">
    <property type="entry name" value="TM_PBP2"/>
    <property type="match status" value="1"/>
</dbReference>
<comment type="similarity">
    <text evidence="7">Belongs to the binding-protein-dependent transport system permease family.</text>
</comment>
<feature type="domain" description="ABC transmembrane type-1" evidence="8">
    <location>
        <begin position="76"/>
        <end position="291"/>
    </location>
</feature>
<dbReference type="InterPro" id="IPR000515">
    <property type="entry name" value="MetI-like"/>
</dbReference>
<dbReference type="PROSITE" id="PS50928">
    <property type="entry name" value="ABC_TM1"/>
    <property type="match status" value="1"/>
</dbReference>
<organism evidence="9 10">
    <name type="scientific">Paracoccus litorisediminis</name>
    <dbReference type="NCBI Taxonomy" id="2006130"/>
    <lineage>
        <taxon>Bacteria</taxon>
        <taxon>Pseudomonadati</taxon>
        <taxon>Pseudomonadota</taxon>
        <taxon>Alphaproteobacteria</taxon>
        <taxon>Rhodobacterales</taxon>
        <taxon>Paracoccaceae</taxon>
        <taxon>Paracoccus</taxon>
    </lineage>
</organism>
<dbReference type="GO" id="GO:0005886">
    <property type="term" value="C:plasma membrane"/>
    <property type="evidence" value="ECO:0007669"/>
    <property type="project" value="UniProtKB-SubCell"/>
</dbReference>
<feature type="transmembrane region" description="Helical" evidence="7">
    <location>
        <begin position="272"/>
        <end position="292"/>
    </location>
</feature>
<dbReference type="GO" id="GO:0055085">
    <property type="term" value="P:transmembrane transport"/>
    <property type="evidence" value="ECO:0007669"/>
    <property type="project" value="InterPro"/>
</dbReference>
<dbReference type="AlphaFoldDB" id="A0A844HKN0"/>
<dbReference type="InterPro" id="IPR051393">
    <property type="entry name" value="ABC_transporter_permease"/>
</dbReference>
<evidence type="ECO:0000313" key="10">
    <source>
        <dbReference type="Proteomes" id="UP000449846"/>
    </source>
</evidence>
<keyword evidence="10" id="KW-1185">Reference proteome</keyword>
<keyword evidence="2 7" id="KW-0813">Transport</keyword>
<dbReference type="Proteomes" id="UP000449846">
    <property type="component" value="Unassembled WGS sequence"/>
</dbReference>
<feature type="transmembrane region" description="Helical" evidence="7">
    <location>
        <begin position="208"/>
        <end position="233"/>
    </location>
</feature>
<dbReference type="OrthoDB" id="9801818at2"/>
<name>A0A844HKN0_9RHOB</name>
<keyword evidence="3" id="KW-1003">Cell membrane</keyword>
<evidence type="ECO:0000256" key="7">
    <source>
        <dbReference type="RuleBase" id="RU363032"/>
    </source>
</evidence>
<evidence type="ECO:0000259" key="8">
    <source>
        <dbReference type="PROSITE" id="PS50928"/>
    </source>
</evidence>
<proteinExistence type="inferred from homology"/>
<feature type="transmembrane region" description="Helical" evidence="7">
    <location>
        <begin position="162"/>
        <end position="187"/>
    </location>
</feature>
<protein>
    <submittedName>
        <fullName evidence="9">ABC transporter permease subunit</fullName>
    </submittedName>
</protein>
<evidence type="ECO:0000313" key="9">
    <source>
        <dbReference type="EMBL" id="MTH59548.1"/>
    </source>
</evidence>
<comment type="caution">
    <text evidence="9">The sequence shown here is derived from an EMBL/GenBank/DDBJ whole genome shotgun (WGS) entry which is preliminary data.</text>
</comment>